<reference evidence="1 2" key="1">
    <citation type="submission" date="2014-04" db="EMBL/GenBank/DDBJ databases">
        <authorList>
            <consortium name="DOE Joint Genome Institute"/>
            <person name="Kuo A."/>
            <person name="Gay G."/>
            <person name="Dore J."/>
            <person name="Kohler A."/>
            <person name="Nagy L.G."/>
            <person name="Floudas D."/>
            <person name="Copeland A."/>
            <person name="Barry K.W."/>
            <person name="Cichocki N."/>
            <person name="Veneault-Fourrey C."/>
            <person name="LaButti K."/>
            <person name="Lindquist E.A."/>
            <person name="Lipzen A."/>
            <person name="Lundell T."/>
            <person name="Morin E."/>
            <person name="Murat C."/>
            <person name="Sun H."/>
            <person name="Tunlid A."/>
            <person name="Henrissat B."/>
            <person name="Grigoriev I.V."/>
            <person name="Hibbett D.S."/>
            <person name="Martin F."/>
            <person name="Nordberg H.P."/>
            <person name="Cantor M.N."/>
            <person name="Hua S.X."/>
        </authorList>
    </citation>
    <scope>NUCLEOTIDE SEQUENCE [LARGE SCALE GENOMIC DNA]</scope>
    <source>
        <strain evidence="2">h7</strain>
    </source>
</reference>
<protein>
    <submittedName>
        <fullName evidence="1">Uncharacterized protein</fullName>
    </submittedName>
</protein>
<dbReference type="AlphaFoldDB" id="A0A0C3CDU4"/>
<name>A0A0C3CDU4_HEBCY</name>
<reference evidence="2" key="2">
    <citation type="submission" date="2015-01" db="EMBL/GenBank/DDBJ databases">
        <title>Evolutionary Origins and Diversification of the Mycorrhizal Mutualists.</title>
        <authorList>
            <consortium name="DOE Joint Genome Institute"/>
            <consortium name="Mycorrhizal Genomics Consortium"/>
            <person name="Kohler A."/>
            <person name="Kuo A."/>
            <person name="Nagy L.G."/>
            <person name="Floudas D."/>
            <person name="Copeland A."/>
            <person name="Barry K.W."/>
            <person name="Cichocki N."/>
            <person name="Veneault-Fourrey C."/>
            <person name="LaButti K."/>
            <person name="Lindquist E.A."/>
            <person name="Lipzen A."/>
            <person name="Lundell T."/>
            <person name="Morin E."/>
            <person name="Murat C."/>
            <person name="Riley R."/>
            <person name="Ohm R."/>
            <person name="Sun H."/>
            <person name="Tunlid A."/>
            <person name="Henrissat B."/>
            <person name="Grigoriev I.V."/>
            <person name="Hibbett D.S."/>
            <person name="Martin F."/>
        </authorList>
    </citation>
    <scope>NUCLEOTIDE SEQUENCE [LARGE SCALE GENOMIC DNA]</scope>
    <source>
        <strain evidence="2">h7</strain>
    </source>
</reference>
<keyword evidence="2" id="KW-1185">Reference proteome</keyword>
<gene>
    <name evidence="1" type="ORF">M413DRAFT_137769</name>
</gene>
<evidence type="ECO:0000313" key="1">
    <source>
        <dbReference type="EMBL" id="KIM41771.1"/>
    </source>
</evidence>
<organism evidence="1 2">
    <name type="scientific">Hebeloma cylindrosporum</name>
    <dbReference type="NCBI Taxonomy" id="76867"/>
    <lineage>
        <taxon>Eukaryota</taxon>
        <taxon>Fungi</taxon>
        <taxon>Dikarya</taxon>
        <taxon>Basidiomycota</taxon>
        <taxon>Agaricomycotina</taxon>
        <taxon>Agaricomycetes</taxon>
        <taxon>Agaricomycetidae</taxon>
        <taxon>Agaricales</taxon>
        <taxon>Agaricineae</taxon>
        <taxon>Hymenogastraceae</taxon>
        <taxon>Hebeloma</taxon>
    </lineage>
</organism>
<dbReference type="EMBL" id="KN831779">
    <property type="protein sequence ID" value="KIM41771.1"/>
    <property type="molecule type" value="Genomic_DNA"/>
</dbReference>
<sequence length="72" mass="8126">MMGTKGKKRDREFGVIKPRGVRPGWKKLIIVGRTNCTIIDVALSHTIMTKKPSLKSFSIGKFHQSLNVCRLD</sequence>
<proteinExistence type="predicted"/>
<dbReference type="HOGENOM" id="CLU_2722515_0_0_1"/>
<evidence type="ECO:0000313" key="2">
    <source>
        <dbReference type="Proteomes" id="UP000053424"/>
    </source>
</evidence>
<accession>A0A0C3CDU4</accession>
<dbReference type="Proteomes" id="UP000053424">
    <property type="component" value="Unassembled WGS sequence"/>
</dbReference>